<evidence type="ECO:0000256" key="1">
    <source>
        <dbReference type="SAM" id="MobiDB-lite"/>
    </source>
</evidence>
<dbReference type="OrthoDB" id="1022638at2759"/>
<dbReference type="RefSeq" id="XP_018148669.1">
    <property type="nucleotide sequence ID" value="XM_018290578.1"/>
</dbReference>
<protein>
    <recommendedName>
        <fullName evidence="4">BTB domain-containing protein</fullName>
    </recommendedName>
</protein>
<keyword evidence="3" id="KW-1185">Reference proteome</keyword>
<dbReference type="AlphaFoldDB" id="A0A179G3Z9"/>
<dbReference type="KEGG" id="pchm:VFPPC_12801"/>
<dbReference type="Proteomes" id="UP000078397">
    <property type="component" value="Unassembled WGS sequence"/>
</dbReference>
<feature type="region of interest" description="Disordered" evidence="1">
    <location>
        <begin position="1"/>
        <end position="48"/>
    </location>
</feature>
<dbReference type="Gene3D" id="3.30.710.10">
    <property type="entry name" value="Potassium Channel Kv1.1, Chain A"/>
    <property type="match status" value="1"/>
</dbReference>
<dbReference type="SUPFAM" id="SSF54695">
    <property type="entry name" value="POZ domain"/>
    <property type="match status" value="1"/>
</dbReference>
<sequence length="328" mass="37377">MVPISRLRSPRYRQHQHHTSKSSSSSSSLEKSLPPPPSSSNTEQQTQTQMTTILVGAKKHPFSVNRQLLCNTSPFFSKRLQDDAPKPISLWLPSESSTMFALFVQWVHSPSTFRRYLDHSVATALDTSDPIHWAIIRLHLFASHLDLYKLQDLAMDALQDLYLNRNWDVPPSLIVYLYTQCESLASVRMRRWAVAMVAFSLTVDTKSSNFRALFASLPDFAEDYATHVRNMKAAGLDIRFKNPQLRIPANKLRNDERLFGFRECSFHSHRAAVGERRCPYDEGAGRAEMMMGLGVSLRDGELMPRPLFAREESKLRHVRSISSGLRDG</sequence>
<dbReference type="GeneID" id="28854572"/>
<dbReference type="EMBL" id="LSBJ02000001">
    <property type="protein sequence ID" value="OAQ72586.1"/>
    <property type="molecule type" value="Genomic_DNA"/>
</dbReference>
<reference evidence="2 3" key="1">
    <citation type="journal article" date="2016" name="PLoS Pathog.">
        <title>Biosynthesis of antibiotic leucinostatins in bio-control fungus Purpureocillium lilacinum and their inhibition on phytophthora revealed by genome mining.</title>
        <authorList>
            <person name="Wang G."/>
            <person name="Liu Z."/>
            <person name="Lin R."/>
            <person name="Li E."/>
            <person name="Mao Z."/>
            <person name="Ling J."/>
            <person name="Yang Y."/>
            <person name="Yin W.B."/>
            <person name="Xie B."/>
        </authorList>
    </citation>
    <scope>NUCLEOTIDE SEQUENCE [LARGE SCALE GENOMIC DNA]</scope>
    <source>
        <strain evidence="2">170</strain>
    </source>
</reference>
<proteinExistence type="predicted"/>
<comment type="caution">
    <text evidence="2">The sequence shown here is derived from an EMBL/GenBank/DDBJ whole genome shotgun (WGS) entry which is preliminary data.</text>
</comment>
<feature type="compositionally biased region" description="Basic residues" evidence="1">
    <location>
        <begin position="8"/>
        <end position="20"/>
    </location>
</feature>
<evidence type="ECO:0000313" key="2">
    <source>
        <dbReference type="EMBL" id="OAQ72586.1"/>
    </source>
</evidence>
<organism evidence="2 3">
    <name type="scientific">Pochonia chlamydosporia 170</name>
    <dbReference type="NCBI Taxonomy" id="1380566"/>
    <lineage>
        <taxon>Eukaryota</taxon>
        <taxon>Fungi</taxon>
        <taxon>Dikarya</taxon>
        <taxon>Ascomycota</taxon>
        <taxon>Pezizomycotina</taxon>
        <taxon>Sordariomycetes</taxon>
        <taxon>Hypocreomycetidae</taxon>
        <taxon>Hypocreales</taxon>
        <taxon>Clavicipitaceae</taxon>
        <taxon>Pochonia</taxon>
    </lineage>
</organism>
<feature type="compositionally biased region" description="Low complexity" evidence="1">
    <location>
        <begin position="39"/>
        <end position="48"/>
    </location>
</feature>
<dbReference type="STRING" id="1380566.A0A179G3Z9"/>
<dbReference type="InterPro" id="IPR011333">
    <property type="entry name" value="SKP1/BTB/POZ_sf"/>
</dbReference>
<feature type="compositionally biased region" description="Low complexity" evidence="1">
    <location>
        <begin position="21"/>
        <end position="32"/>
    </location>
</feature>
<gene>
    <name evidence="2" type="ORF">VFPPC_12801</name>
</gene>
<evidence type="ECO:0008006" key="4">
    <source>
        <dbReference type="Google" id="ProtNLM"/>
    </source>
</evidence>
<name>A0A179G3Z9_METCM</name>
<evidence type="ECO:0000313" key="3">
    <source>
        <dbReference type="Proteomes" id="UP000078397"/>
    </source>
</evidence>
<accession>A0A179G3Z9</accession>